<dbReference type="RefSeq" id="WP_382269994.1">
    <property type="nucleotide sequence ID" value="NZ_JBHTBU010000001.1"/>
</dbReference>
<dbReference type="InterPro" id="IPR009003">
    <property type="entry name" value="Peptidase_S1_PA"/>
</dbReference>
<feature type="domain" description="PDZ" evidence="13">
    <location>
        <begin position="231"/>
        <end position="303"/>
    </location>
</feature>
<protein>
    <recommendedName>
        <fullName evidence="5">Probable periplasmic serine endoprotease DegP-like</fullName>
        <ecNumber evidence="4">3.4.21.107</ecNumber>
    </recommendedName>
    <alternativeName>
        <fullName evidence="11">Protease Do</fullName>
    </alternativeName>
</protein>
<dbReference type="Pfam" id="PF13365">
    <property type="entry name" value="Trypsin_2"/>
    <property type="match status" value="1"/>
</dbReference>
<dbReference type="PROSITE" id="PS51257">
    <property type="entry name" value="PROKAR_LIPOPROTEIN"/>
    <property type="match status" value="1"/>
</dbReference>
<dbReference type="Pfam" id="PF13180">
    <property type="entry name" value="PDZ_2"/>
    <property type="match status" value="1"/>
</dbReference>
<keyword evidence="12" id="KW-0732">Signal</keyword>
<evidence type="ECO:0000256" key="1">
    <source>
        <dbReference type="ARBA" id="ARBA00001772"/>
    </source>
</evidence>
<dbReference type="SUPFAM" id="SSF50156">
    <property type="entry name" value="PDZ domain-like"/>
    <property type="match status" value="2"/>
</dbReference>
<evidence type="ECO:0000256" key="5">
    <source>
        <dbReference type="ARBA" id="ARBA00013958"/>
    </source>
</evidence>
<evidence type="ECO:0000256" key="10">
    <source>
        <dbReference type="ARBA" id="ARBA00023016"/>
    </source>
</evidence>
<evidence type="ECO:0000256" key="8">
    <source>
        <dbReference type="ARBA" id="ARBA00022801"/>
    </source>
</evidence>
<dbReference type="PANTHER" id="PTHR22939">
    <property type="entry name" value="SERINE PROTEASE FAMILY S1C HTRA-RELATED"/>
    <property type="match status" value="1"/>
</dbReference>
<evidence type="ECO:0000256" key="3">
    <source>
        <dbReference type="ARBA" id="ARBA00010541"/>
    </source>
</evidence>
<dbReference type="EC" id="3.4.21.107" evidence="4"/>
<comment type="catalytic activity">
    <reaction evidence="1">
        <text>Acts on substrates that are at least partially unfolded. The cleavage site P1 residue is normally between a pair of hydrophobic residues, such as Val-|-Val.</text>
        <dbReference type="EC" id="3.4.21.107"/>
    </reaction>
</comment>
<evidence type="ECO:0000256" key="4">
    <source>
        <dbReference type="ARBA" id="ARBA00013035"/>
    </source>
</evidence>
<reference evidence="15" key="1">
    <citation type="journal article" date="2019" name="Int. J. Syst. Evol. Microbiol.">
        <title>The Global Catalogue of Microorganisms (GCM) 10K type strain sequencing project: providing services to taxonomists for standard genome sequencing and annotation.</title>
        <authorList>
            <consortium name="The Broad Institute Genomics Platform"/>
            <consortium name="The Broad Institute Genome Sequencing Center for Infectious Disease"/>
            <person name="Wu L."/>
            <person name="Ma J."/>
        </authorList>
    </citation>
    <scope>NUCLEOTIDE SEQUENCE [LARGE SCALE GENOMIC DNA]</scope>
    <source>
        <strain evidence="15">KACC 12508</strain>
    </source>
</reference>
<keyword evidence="10" id="KW-0346">Stress response</keyword>
<evidence type="ECO:0000256" key="6">
    <source>
        <dbReference type="ARBA" id="ARBA00022670"/>
    </source>
</evidence>
<organism evidence="14 15">
    <name type="scientific">Herminiimonas glaciei</name>
    <dbReference type="NCBI Taxonomy" id="523788"/>
    <lineage>
        <taxon>Bacteria</taxon>
        <taxon>Pseudomonadati</taxon>
        <taxon>Pseudomonadota</taxon>
        <taxon>Betaproteobacteria</taxon>
        <taxon>Burkholderiales</taxon>
        <taxon>Oxalobacteraceae</taxon>
        <taxon>Herminiimonas</taxon>
    </lineage>
</organism>
<dbReference type="Pfam" id="PF17820">
    <property type="entry name" value="PDZ_6"/>
    <property type="match status" value="1"/>
</dbReference>
<dbReference type="Gene3D" id="2.40.10.120">
    <property type="match status" value="1"/>
</dbReference>
<dbReference type="EMBL" id="JBHTBU010000001">
    <property type="protein sequence ID" value="MFC7286818.1"/>
    <property type="molecule type" value="Genomic_DNA"/>
</dbReference>
<evidence type="ECO:0000259" key="13">
    <source>
        <dbReference type="PROSITE" id="PS50106"/>
    </source>
</evidence>
<keyword evidence="8" id="KW-0378">Hydrolase</keyword>
<evidence type="ECO:0000256" key="11">
    <source>
        <dbReference type="ARBA" id="ARBA00032850"/>
    </source>
</evidence>
<feature type="chain" id="PRO_5047422345" description="Probable periplasmic serine endoprotease DegP-like" evidence="12">
    <location>
        <begin position="22"/>
        <end position="447"/>
    </location>
</feature>
<dbReference type="PROSITE" id="PS50106">
    <property type="entry name" value="PDZ"/>
    <property type="match status" value="1"/>
</dbReference>
<evidence type="ECO:0000313" key="14">
    <source>
        <dbReference type="EMBL" id="MFC7286818.1"/>
    </source>
</evidence>
<dbReference type="InterPro" id="IPR001940">
    <property type="entry name" value="Peptidase_S1C"/>
</dbReference>
<feature type="signal peptide" evidence="12">
    <location>
        <begin position="1"/>
        <end position="21"/>
    </location>
</feature>
<dbReference type="Proteomes" id="UP001596542">
    <property type="component" value="Unassembled WGS sequence"/>
</dbReference>
<gene>
    <name evidence="14" type="ORF">ACFQPC_02100</name>
</gene>
<sequence>MTILRQAGFVLALLSATMLSACGGMQNGALWSAPDFSTLARTYGPAVVNIGVARDQSQRQRTPQNANEEASLGSGFIVSSDGYILTNAHVVARGTQISVKLPDRREFKARLIGSDAVADVALLKIDAQGLPTVRIGNPDKAEVGDWALAIGSPFGFSNSATAGIISATRRILPGADYIPFLQTDVPVNPGNSGGPLFNQYGEVIGINSRIYSNSGGYQGLSFAIPIDAAMRIKEQLQDKGAVTRGRIGVSVQEVSQALAESFHLPRPAGALVSYVERGAAADRAGVKSGDVILQVKGREVLQSADALIFIADSAPGDAAVLKVWREKKALSLTVVPDRFDAQPVPKIEPELATPLGLLVRPLFPQEQLVLRIDGGLLVQRINAAAARAGVKVGDVIMAVNGRTVSTIQGLAEEVGIADGAAALLIQRGSARLFIAIETQKQAAREAE</sequence>
<evidence type="ECO:0000256" key="12">
    <source>
        <dbReference type="SAM" id="SignalP"/>
    </source>
</evidence>
<dbReference type="Gene3D" id="2.30.42.10">
    <property type="match status" value="2"/>
</dbReference>
<dbReference type="PANTHER" id="PTHR22939:SF130">
    <property type="entry name" value="PERIPLASMIC SERINE ENDOPROTEASE DEGP-LIKE-RELATED"/>
    <property type="match status" value="1"/>
</dbReference>
<dbReference type="PRINTS" id="PR00834">
    <property type="entry name" value="PROTEASES2C"/>
</dbReference>
<name>A0ABW2I745_9BURK</name>
<dbReference type="InterPro" id="IPR041489">
    <property type="entry name" value="PDZ_6"/>
</dbReference>
<comment type="subcellular location">
    <subcellularLocation>
        <location evidence="2">Periplasm</location>
    </subcellularLocation>
</comment>
<evidence type="ECO:0000256" key="2">
    <source>
        <dbReference type="ARBA" id="ARBA00004418"/>
    </source>
</evidence>
<comment type="caution">
    <text evidence="14">The sequence shown here is derived from an EMBL/GenBank/DDBJ whole genome shotgun (WGS) entry which is preliminary data.</text>
</comment>
<comment type="similarity">
    <text evidence="3">Belongs to the peptidase S1C family.</text>
</comment>
<dbReference type="InterPro" id="IPR001478">
    <property type="entry name" value="PDZ"/>
</dbReference>
<proteinExistence type="inferred from homology"/>
<dbReference type="SMART" id="SM00228">
    <property type="entry name" value="PDZ"/>
    <property type="match status" value="2"/>
</dbReference>
<evidence type="ECO:0000313" key="15">
    <source>
        <dbReference type="Proteomes" id="UP001596542"/>
    </source>
</evidence>
<evidence type="ECO:0000256" key="7">
    <source>
        <dbReference type="ARBA" id="ARBA00022764"/>
    </source>
</evidence>
<evidence type="ECO:0000256" key="9">
    <source>
        <dbReference type="ARBA" id="ARBA00022825"/>
    </source>
</evidence>
<keyword evidence="9" id="KW-0720">Serine protease</keyword>
<keyword evidence="15" id="KW-1185">Reference proteome</keyword>
<keyword evidence="7" id="KW-0574">Periplasm</keyword>
<dbReference type="SUPFAM" id="SSF50494">
    <property type="entry name" value="Trypsin-like serine proteases"/>
    <property type="match status" value="1"/>
</dbReference>
<dbReference type="InterPro" id="IPR036034">
    <property type="entry name" value="PDZ_sf"/>
</dbReference>
<accession>A0ABW2I745</accession>
<keyword evidence="6" id="KW-0645">Protease</keyword>